<comment type="caution">
    <text evidence="1">The sequence shown here is derived from an EMBL/GenBank/DDBJ whole genome shotgun (WGS) entry which is preliminary data.</text>
</comment>
<dbReference type="RefSeq" id="WP_006812600.1">
    <property type="nucleotide sequence ID" value="NZ_GG703817.1"/>
</dbReference>
<gene>
    <name evidence="1" type="ORF">PROVRUST_04501</name>
</gene>
<evidence type="ECO:0000313" key="1">
    <source>
        <dbReference type="EMBL" id="EFB74012.1"/>
    </source>
</evidence>
<name>D1NX73_9GAMM</name>
<dbReference type="PIRSF" id="PIRSF030786">
    <property type="entry name" value="Lysis_S"/>
    <property type="match status" value="1"/>
</dbReference>
<reference evidence="1" key="1">
    <citation type="submission" date="2009-12" db="EMBL/GenBank/DDBJ databases">
        <authorList>
            <person name="Weinstock G."/>
            <person name="Sodergren E."/>
            <person name="Clifton S."/>
            <person name="Fulton L."/>
            <person name="Fulton B."/>
            <person name="Courtney L."/>
            <person name="Fronick C."/>
            <person name="Harrison M."/>
            <person name="Strong C."/>
            <person name="Farmer C."/>
            <person name="Delahaunty K."/>
            <person name="Markovic C."/>
            <person name="Hall O."/>
            <person name="Minx P."/>
            <person name="Tomlinson C."/>
            <person name="Mitreva M."/>
            <person name="Nelson J."/>
            <person name="Hou S."/>
            <person name="Wollam A."/>
            <person name="Pepin K.H."/>
            <person name="Johnson M."/>
            <person name="Bhonagiri V."/>
            <person name="Nash W.E."/>
            <person name="Warren W."/>
            <person name="Chinwalla A."/>
            <person name="Mardis E.R."/>
            <person name="Wilson R.K."/>
        </authorList>
    </citation>
    <scope>NUCLEOTIDE SEQUENCE [LARGE SCALE GENOMIC DNA]</scope>
    <source>
        <strain evidence="1">DSM 4541</strain>
    </source>
</reference>
<dbReference type="Proteomes" id="UP000005512">
    <property type="component" value="Unassembled WGS sequence"/>
</dbReference>
<accession>D1NX73</accession>
<protein>
    <submittedName>
        <fullName evidence="1">Uncharacterized protein</fullName>
    </submittedName>
</protein>
<keyword evidence="2" id="KW-1185">Reference proteome</keyword>
<dbReference type="HOGENOM" id="CLU_219213_0_0_6"/>
<dbReference type="EMBL" id="ABXV02000002">
    <property type="protein sequence ID" value="EFB74012.1"/>
    <property type="molecule type" value="Genomic_DNA"/>
</dbReference>
<evidence type="ECO:0000313" key="2">
    <source>
        <dbReference type="Proteomes" id="UP000005512"/>
    </source>
</evidence>
<organism evidence="1 2">
    <name type="scientific">Providencia rustigianii DSM 4541</name>
    <dbReference type="NCBI Taxonomy" id="500637"/>
    <lineage>
        <taxon>Bacteria</taxon>
        <taxon>Pseudomonadati</taxon>
        <taxon>Pseudomonadota</taxon>
        <taxon>Gammaproteobacteria</taxon>
        <taxon>Enterobacterales</taxon>
        <taxon>Morganellaceae</taxon>
        <taxon>Providencia</taxon>
    </lineage>
</organism>
<feature type="non-terminal residue" evidence="1">
    <location>
        <position position="39"/>
    </location>
</feature>
<dbReference type="GO" id="GO:0001907">
    <property type="term" value="P:symbiont-mediated killing of host cell"/>
    <property type="evidence" value="ECO:0007669"/>
    <property type="project" value="InterPro"/>
</dbReference>
<dbReference type="InterPro" id="IPR007054">
    <property type="entry name" value="Lysis_S"/>
</dbReference>
<sequence length="39" mass="4333">MRMDKLTTGASYAASTGSTFYWLKQLLDGFSSEQWAAIV</sequence>
<dbReference type="AlphaFoldDB" id="D1NX73"/>
<dbReference type="Pfam" id="PF04971">
    <property type="entry name" value="Phage_holin_2_1"/>
    <property type="match status" value="1"/>
</dbReference>
<dbReference type="GO" id="GO:0140911">
    <property type="term" value="F:pore-forming activity"/>
    <property type="evidence" value="ECO:0007669"/>
    <property type="project" value="InterPro"/>
</dbReference>
<proteinExistence type="predicted"/>